<dbReference type="EMBL" id="FP565575">
    <property type="protein sequence ID" value="CBE69700.1"/>
    <property type="molecule type" value="Genomic_DNA"/>
</dbReference>
<dbReference type="HOGENOM" id="CLU_2300675_0_0_0"/>
<proteinExistence type="predicted"/>
<reference evidence="1 2" key="1">
    <citation type="journal article" date="2010" name="Nature">
        <title>Nitrite-driven anaerobic methane oxidation by oxygenic bacteria.</title>
        <authorList>
            <person name="Ettwig K.F."/>
            <person name="Butler M.K."/>
            <person name="Le Paslier D."/>
            <person name="Pelletier E."/>
            <person name="Mangenot S."/>
            <person name="Kuypers M.M.M."/>
            <person name="Schreiber F."/>
            <person name="Dutilh B.E."/>
            <person name="Zedelius J."/>
            <person name="de Beer D."/>
            <person name="Gloerich J."/>
            <person name="Wessels H.J.C.T."/>
            <person name="van Allen T."/>
            <person name="Luesken F."/>
            <person name="Wu M."/>
            <person name="van de Pas-Schoonen K.T."/>
            <person name="Op den Camp H.J.M."/>
            <person name="Janssen-Megens E.M."/>
            <person name="Francoijs K-J."/>
            <person name="Stunnenberg H."/>
            <person name="Weissenbach J."/>
            <person name="Jetten M.S.M."/>
            <person name="Strous M."/>
        </authorList>
    </citation>
    <scope>NUCLEOTIDE SEQUENCE [LARGE SCALE GENOMIC DNA]</scope>
</reference>
<dbReference type="Proteomes" id="UP000006898">
    <property type="component" value="Chromosome"/>
</dbReference>
<dbReference type="AlphaFoldDB" id="D5MK78"/>
<accession>D5MK78</accession>
<sequence>MQPSSPLWDSGKNSRLPQTMRLKAARRIGEWSYNRKSNWVSVSARTRRVLADTDTRIRHVFLRNQLSRQPEGPLTPERLGLFLDVLCSHCLRSPPQPFAS</sequence>
<dbReference type="KEGG" id="mox:DAMO_2627"/>
<name>D5MK78_METO1</name>
<protein>
    <submittedName>
        <fullName evidence="1">Uncharacterized protein</fullName>
    </submittedName>
</protein>
<organism evidence="1 2">
    <name type="scientific">Methylomirabilis oxygeniifera</name>
    <dbReference type="NCBI Taxonomy" id="671143"/>
    <lineage>
        <taxon>Bacteria</taxon>
        <taxon>Candidatus Methylomirabilota</taxon>
        <taxon>Candidatus Methylomirabilia</taxon>
        <taxon>Candidatus Methylomirabilales</taxon>
        <taxon>Candidatus Methylomirabilaceae</taxon>
        <taxon>Candidatus Methylomirabilis</taxon>
    </lineage>
</organism>
<dbReference type="STRING" id="671143.DAMO_2627"/>
<evidence type="ECO:0000313" key="1">
    <source>
        <dbReference type="EMBL" id="CBE69700.1"/>
    </source>
</evidence>
<gene>
    <name evidence="1" type="ORF">DAMO_2627</name>
</gene>
<evidence type="ECO:0000313" key="2">
    <source>
        <dbReference type="Proteomes" id="UP000006898"/>
    </source>
</evidence>